<dbReference type="Gene3D" id="1.10.260.40">
    <property type="entry name" value="lambda repressor-like DNA-binding domains"/>
    <property type="match status" value="1"/>
</dbReference>
<dbReference type="CDD" id="cd00093">
    <property type="entry name" value="HTH_XRE"/>
    <property type="match status" value="1"/>
</dbReference>
<name>A0ABU5KD44_9ACTN</name>
<dbReference type="InterPro" id="IPR001387">
    <property type="entry name" value="Cro/C1-type_HTH"/>
</dbReference>
<evidence type="ECO:0000259" key="1">
    <source>
        <dbReference type="PROSITE" id="PS50943"/>
    </source>
</evidence>
<evidence type="ECO:0000313" key="3">
    <source>
        <dbReference type="Proteomes" id="UP001291999"/>
    </source>
</evidence>
<organism evidence="2 3">
    <name type="scientific">Nocardioides renjunii</name>
    <dbReference type="NCBI Taxonomy" id="3095075"/>
    <lineage>
        <taxon>Bacteria</taxon>
        <taxon>Bacillati</taxon>
        <taxon>Actinomycetota</taxon>
        <taxon>Actinomycetes</taxon>
        <taxon>Propionibacteriales</taxon>
        <taxon>Nocardioidaceae</taxon>
        <taxon>Nocardioides</taxon>
    </lineage>
</organism>
<dbReference type="SUPFAM" id="SSF47413">
    <property type="entry name" value="lambda repressor-like DNA-binding domains"/>
    <property type="match status" value="1"/>
</dbReference>
<comment type="caution">
    <text evidence="2">The sequence shown here is derived from an EMBL/GenBank/DDBJ whole genome shotgun (WGS) entry which is preliminary data.</text>
</comment>
<accession>A0ABU5KD44</accession>
<dbReference type="SMART" id="SM00530">
    <property type="entry name" value="HTH_XRE"/>
    <property type="match status" value="1"/>
</dbReference>
<dbReference type="InterPro" id="IPR010982">
    <property type="entry name" value="Lambda_DNA-bd_dom_sf"/>
</dbReference>
<protein>
    <submittedName>
        <fullName evidence="2">Helix-turn-helix transcriptional regulator</fullName>
    </submittedName>
</protein>
<evidence type="ECO:0000313" key="2">
    <source>
        <dbReference type="EMBL" id="MDZ5662364.1"/>
    </source>
</evidence>
<proteinExistence type="predicted"/>
<gene>
    <name evidence="2" type="ORF">SFC79_11365</name>
</gene>
<dbReference type="Proteomes" id="UP001291999">
    <property type="component" value="Unassembled WGS sequence"/>
</dbReference>
<feature type="domain" description="HTH cro/C1-type" evidence="1">
    <location>
        <begin position="24"/>
        <end position="62"/>
    </location>
</feature>
<reference evidence="2 3" key="1">
    <citation type="submission" date="2023-11" db="EMBL/GenBank/DDBJ databases">
        <title>Novel species in genus Nocardioides.</title>
        <authorList>
            <person name="Zhou H."/>
        </authorList>
    </citation>
    <scope>NUCLEOTIDE SEQUENCE [LARGE SCALE GENOMIC DNA]</scope>
    <source>
        <strain evidence="2 3">S-58</strain>
    </source>
</reference>
<dbReference type="EMBL" id="JAXQPW010000004">
    <property type="protein sequence ID" value="MDZ5662364.1"/>
    <property type="molecule type" value="Genomic_DNA"/>
</dbReference>
<dbReference type="PROSITE" id="PS50943">
    <property type="entry name" value="HTH_CROC1"/>
    <property type="match status" value="1"/>
</dbReference>
<sequence>MDTTVALLAELRAAREMPSPEVARQIRLAAKLPQARMARALGVNRSTLARWEGGTMQPRVEKRALYAGLLAELQREIAS</sequence>
<dbReference type="RefSeq" id="WP_322424450.1">
    <property type="nucleotide sequence ID" value="NZ_JAXQPW010000004.1"/>
</dbReference>
<dbReference type="Pfam" id="PF01381">
    <property type="entry name" value="HTH_3"/>
    <property type="match status" value="1"/>
</dbReference>
<keyword evidence="3" id="KW-1185">Reference proteome</keyword>